<dbReference type="GO" id="GO:0031097">
    <property type="term" value="C:medial cortex"/>
    <property type="evidence" value="ECO:0007669"/>
    <property type="project" value="TreeGrafter"/>
</dbReference>
<accession>A0AAD6ZY94</accession>
<feature type="domain" description="SH3" evidence="3">
    <location>
        <begin position="427"/>
        <end position="487"/>
    </location>
</feature>
<dbReference type="GO" id="GO:0097320">
    <property type="term" value="P:plasma membrane tubulation"/>
    <property type="evidence" value="ECO:0007669"/>
    <property type="project" value="TreeGrafter"/>
</dbReference>
<dbReference type="GO" id="GO:0043332">
    <property type="term" value="C:mating projection tip"/>
    <property type="evidence" value="ECO:0007669"/>
    <property type="project" value="TreeGrafter"/>
</dbReference>
<dbReference type="InterPro" id="IPR001452">
    <property type="entry name" value="SH3_domain"/>
</dbReference>
<evidence type="ECO:0000313" key="5">
    <source>
        <dbReference type="Proteomes" id="UP001218218"/>
    </source>
</evidence>
<name>A0AAD6ZY94_9AGAR</name>
<dbReference type="Pfam" id="PF00018">
    <property type="entry name" value="SH3_1"/>
    <property type="match status" value="1"/>
</dbReference>
<dbReference type="InterPro" id="IPR046982">
    <property type="entry name" value="BIN3/RVS161-like"/>
</dbReference>
<dbReference type="PRINTS" id="PR00452">
    <property type="entry name" value="SH3DOMAIN"/>
</dbReference>
<dbReference type="GO" id="GO:0008289">
    <property type="term" value="F:lipid binding"/>
    <property type="evidence" value="ECO:0007669"/>
    <property type="project" value="TreeGrafter"/>
</dbReference>
<dbReference type="GO" id="GO:0051666">
    <property type="term" value="P:actin cortical patch localization"/>
    <property type="evidence" value="ECO:0007669"/>
    <property type="project" value="InterPro"/>
</dbReference>
<proteinExistence type="predicted"/>
<dbReference type="GO" id="GO:0006897">
    <property type="term" value="P:endocytosis"/>
    <property type="evidence" value="ECO:0007669"/>
    <property type="project" value="InterPro"/>
</dbReference>
<dbReference type="SUPFAM" id="SSF50044">
    <property type="entry name" value="SH3-domain"/>
    <property type="match status" value="1"/>
</dbReference>
<dbReference type="GO" id="GO:1990528">
    <property type="term" value="C:Rvs161p-Rvs167p complex"/>
    <property type="evidence" value="ECO:0007669"/>
    <property type="project" value="TreeGrafter"/>
</dbReference>
<dbReference type="EMBL" id="JARIHO010000022">
    <property type="protein sequence ID" value="KAJ7343997.1"/>
    <property type="molecule type" value="Genomic_DNA"/>
</dbReference>
<organism evidence="4 5">
    <name type="scientific">Mycena albidolilacea</name>
    <dbReference type="NCBI Taxonomy" id="1033008"/>
    <lineage>
        <taxon>Eukaryota</taxon>
        <taxon>Fungi</taxon>
        <taxon>Dikarya</taxon>
        <taxon>Basidiomycota</taxon>
        <taxon>Agaricomycotina</taxon>
        <taxon>Agaricomycetes</taxon>
        <taxon>Agaricomycetidae</taxon>
        <taxon>Agaricales</taxon>
        <taxon>Marasmiineae</taxon>
        <taxon>Mycenaceae</taxon>
        <taxon>Mycena</taxon>
    </lineage>
</organism>
<dbReference type="Gene3D" id="2.30.30.40">
    <property type="entry name" value="SH3 Domains"/>
    <property type="match status" value="1"/>
</dbReference>
<evidence type="ECO:0000256" key="2">
    <source>
        <dbReference type="PROSITE-ProRule" id="PRU00192"/>
    </source>
</evidence>
<gene>
    <name evidence="4" type="ORF">DFH08DRAFT_871563</name>
</gene>
<keyword evidence="5" id="KW-1185">Reference proteome</keyword>
<dbReference type="PANTHER" id="PTHR47174">
    <property type="entry name" value="BRIDGING INTEGRATOR 3"/>
    <property type="match status" value="1"/>
</dbReference>
<reference evidence="4" key="1">
    <citation type="submission" date="2023-03" db="EMBL/GenBank/DDBJ databases">
        <title>Massive genome expansion in bonnet fungi (Mycena s.s.) driven by repeated elements and novel gene families across ecological guilds.</title>
        <authorList>
            <consortium name="Lawrence Berkeley National Laboratory"/>
            <person name="Harder C.B."/>
            <person name="Miyauchi S."/>
            <person name="Viragh M."/>
            <person name="Kuo A."/>
            <person name="Thoen E."/>
            <person name="Andreopoulos B."/>
            <person name="Lu D."/>
            <person name="Skrede I."/>
            <person name="Drula E."/>
            <person name="Henrissat B."/>
            <person name="Morin E."/>
            <person name="Kohler A."/>
            <person name="Barry K."/>
            <person name="LaButti K."/>
            <person name="Morin E."/>
            <person name="Salamov A."/>
            <person name="Lipzen A."/>
            <person name="Mereny Z."/>
            <person name="Hegedus B."/>
            <person name="Baldrian P."/>
            <person name="Stursova M."/>
            <person name="Weitz H."/>
            <person name="Taylor A."/>
            <person name="Grigoriev I.V."/>
            <person name="Nagy L.G."/>
            <person name="Martin F."/>
            <person name="Kauserud H."/>
        </authorList>
    </citation>
    <scope>NUCLEOTIDE SEQUENCE</scope>
    <source>
        <strain evidence="4">CBHHK002</strain>
    </source>
</reference>
<evidence type="ECO:0000259" key="3">
    <source>
        <dbReference type="PROSITE" id="PS50002"/>
    </source>
</evidence>
<protein>
    <recommendedName>
        <fullName evidence="3">SH3 domain-containing protein</fullName>
    </recommendedName>
</protein>
<dbReference type="PROSITE" id="PS50002">
    <property type="entry name" value="SH3"/>
    <property type="match status" value="1"/>
</dbReference>
<dbReference type="InterPro" id="IPR036028">
    <property type="entry name" value="SH3-like_dom_sf"/>
</dbReference>
<dbReference type="SMART" id="SM00326">
    <property type="entry name" value="SH3"/>
    <property type="match status" value="1"/>
</dbReference>
<dbReference type="FunFam" id="2.30.30.40:FF:000072">
    <property type="entry name" value="Unconventional Myosin IB"/>
    <property type="match status" value="1"/>
</dbReference>
<dbReference type="CDD" id="cd11883">
    <property type="entry name" value="SH3_Sdc25"/>
    <property type="match status" value="1"/>
</dbReference>
<keyword evidence="1 2" id="KW-0728">SH3 domain</keyword>
<comment type="caution">
    <text evidence="4">The sequence shown here is derived from an EMBL/GenBank/DDBJ whole genome shotgun (WGS) entry which is preliminary data.</text>
</comment>
<sequence>MSDSDLYSRLLLPKGHGYPLFHPQPFDDLPMETRHVGIDIGDVGVVTSDGSFDAVFNIRFSAHHPRNRFGVPEGFEQITLDPGDVAPRAQYHRPGCDVSSTRIHKRRLDVDVDVESNVFVPVGAGAAVEISASSNEVAVLLLPGGGSRTNLRPLQKFRDYALKHAQRWYAFVNGRLQRMVGNGDLYLVTGTDKSSSWSLAAVHNHSENCRIALRLKAMQVASAGTSCAWAWETSSSFANFGPRGGPGDEGRTENQTVFLRGFKVAIRSFPLRKSATALSIVESKPSNILSKRGSTPFSQSTSGTSSFFRNVSLSSASGPSDTEDEPAESVEYFPGNSETYHPASAINEYLLLKTSLTVDVAVTHDDEWASVLKESDERVPDNVELINRISRRYHITTGPYGAWLEPISNFNPSALPLLKARNQESEQITMFCRALYDYDDQAASTLSFRQNDIIEVLGSNSPSGWWDGVLRGERGWFPSNYVAVISKEEAEIAVGGPDISLVPIQQ</sequence>
<evidence type="ECO:0000313" key="4">
    <source>
        <dbReference type="EMBL" id="KAJ7343997.1"/>
    </source>
</evidence>
<dbReference type="AlphaFoldDB" id="A0AAD6ZY94"/>
<dbReference type="PANTHER" id="PTHR47174:SF1">
    <property type="entry name" value="REDUCED VIABILITY UPON STARVATION PROTEIN 167"/>
    <property type="match status" value="1"/>
</dbReference>
<dbReference type="Proteomes" id="UP001218218">
    <property type="component" value="Unassembled WGS sequence"/>
</dbReference>
<evidence type="ECO:0000256" key="1">
    <source>
        <dbReference type="ARBA" id="ARBA00022443"/>
    </source>
</evidence>
<dbReference type="GO" id="GO:0030479">
    <property type="term" value="C:actin cortical patch"/>
    <property type="evidence" value="ECO:0007669"/>
    <property type="project" value="TreeGrafter"/>
</dbReference>